<evidence type="ECO:0000256" key="1">
    <source>
        <dbReference type="SAM" id="SignalP"/>
    </source>
</evidence>
<keyword evidence="1" id="KW-0732">Signal</keyword>
<feature type="domain" description="Peptidase S12 Pab87-related C-terminal" evidence="2">
    <location>
        <begin position="26"/>
        <end position="104"/>
    </location>
</feature>
<keyword evidence="4" id="KW-1185">Reference proteome</keyword>
<organism evidence="3 4">
    <name type="scientific">Mucilaginibacter auburnensis</name>
    <dbReference type="NCBI Taxonomy" id="1457233"/>
    <lineage>
        <taxon>Bacteria</taxon>
        <taxon>Pseudomonadati</taxon>
        <taxon>Bacteroidota</taxon>
        <taxon>Sphingobacteriia</taxon>
        <taxon>Sphingobacteriales</taxon>
        <taxon>Sphingobacteriaceae</taxon>
        <taxon>Mucilaginibacter</taxon>
    </lineage>
</organism>
<dbReference type="EMBL" id="PGFJ01000001">
    <property type="protein sequence ID" value="PJJ83118.1"/>
    <property type="molecule type" value="Genomic_DNA"/>
</dbReference>
<dbReference type="Proteomes" id="UP000242687">
    <property type="component" value="Unassembled WGS sequence"/>
</dbReference>
<reference evidence="3 4" key="1">
    <citation type="submission" date="2017-11" db="EMBL/GenBank/DDBJ databases">
        <title>Genomic Encyclopedia of Archaeal and Bacterial Type Strains, Phase II (KMG-II): From Individual Species to Whole Genera.</title>
        <authorList>
            <person name="Goeker M."/>
        </authorList>
    </citation>
    <scope>NUCLEOTIDE SEQUENCE [LARGE SCALE GENOMIC DNA]</scope>
    <source>
        <strain evidence="3 4">DSM 28175</strain>
    </source>
</reference>
<proteinExistence type="predicted"/>
<accession>A0A2H9VQS3</accession>
<feature type="chain" id="PRO_5014163741" evidence="1">
    <location>
        <begin position="28"/>
        <end position="125"/>
    </location>
</feature>
<protein>
    <submittedName>
        <fullName evidence="3">Uncharacterized protein DUF3471</fullName>
    </submittedName>
</protein>
<dbReference type="RefSeq" id="WP_100339411.1">
    <property type="nucleotide sequence ID" value="NZ_PGFJ01000001.1"/>
</dbReference>
<name>A0A2H9VQS3_9SPHI</name>
<comment type="caution">
    <text evidence="3">The sequence shown here is derived from an EMBL/GenBank/DDBJ whole genome shotgun (WGS) entry which is preliminary data.</text>
</comment>
<sequence>MKLAGKQYIFCVLATILLTIISLTAAAQNPLTKYAGTYERVVGNYHATVTVYIKDNKLRAKQSWDRKVRTFEQVGNDKFIIAMDGWAVEFKRDKQNKVAQMKVLGNEVWVKKQTDATAVYSFRMF</sequence>
<dbReference type="OrthoDB" id="678622at2"/>
<evidence type="ECO:0000259" key="2">
    <source>
        <dbReference type="Pfam" id="PF11954"/>
    </source>
</evidence>
<dbReference type="Pfam" id="PF11954">
    <property type="entry name" value="DUF3471"/>
    <property type="match status" value="1"/>
</dbReference>
<feature type="signal peptide" evidence="1">
    <location>
        <begin position="1"/>
        <end position="27"/>
    </location>
</feature>
<dbReference type="AlphaFoldDB" id="A0A2H9VQS3"/>
<gene>
    <name evidence="3" type="ORF">CLV57_0096</name>
</gene>
<dbReference type="InterPro" id="IPR021860">
    <property type="entry name" value="Peptidase_S12_Pab87-rel_C"/>
</dbReference>
<evidence type="ECO:0000313" key="4">
    <source>
        <dbReference type="Proteomes" id="UP000242687"/>
    </source>
</evidence>
<evidence type="ECO:0000313" key="3">
    <source>
        <dbReference type="EMBL" id="PJJ83118.1"/>
    </source>
</evidence>